<name>A0ABY5PGR1_9ACTN</name>
<dbReference type="RefSeq" id="WP_353864287.1">
    <property type="nucleotide sequence ID" value="NZ_CP088295.1"/>
</dbReference>
<evidence type="ECO:0000313" key="2">
    <source>
        <dbReference type="EMBL" id="UUY03784.1"/>
    </source>
</evidence>
<evidence type="ECO:0000313" key="3">
    <source>
        <dbReference type="Proteomes" id="UP001058860"/>
    </source>
</evidence>
<keyword evidence="2" id="KW-0378">Hydrolase</keyword>
<dbReference type="EMBL" id="CP088295">
    <property type="protein sequence ID" value="UUY03784.1"/>
    <property type="molecule type" value="Genomic_DNA"/>
</dbReference>
<dbReference type="GO" id="GO:0016787">
    <property type="term" value="F:hydrolase activity"/>
    <property type="evidence" value="ECO:0007669"/>
    <property type="project" value="UniProtKB-KW"/>
</dbReference>
<accession>A0ABY5PGR1</accession>
<dbReference type="InterPro" id="IPR029058">
    <property type="entry name" value="AB_hydrolase_fold"/>
</dbReference>
<keyword evidence="1" id="KW-0732">Signal</keyword>
<keyword evidence="3" id="KW-1185">Reference proteome</keyword>
<dbReference type="Gene3D" id="3.40.50.1820">
    <property type="entry name" value="alpha/beta hydrolase"/>
    <property type="match status" value="1"/>
</dbReference>
<evidence type="ECO:0000256" key="1">
    <source>
        <dbReference type="SAM" id="SignalP"/>
    </source>
</evidence>
<dbReference type="PANTHER" id="PTHR32015">
    <property type="entry name" value="FASTING INDUCED LIPASE"/>
    <property type="match status" value="1"/>
</dbReference>
<feature type="signal peptide" evidence="1">
    <location>
        <begin position="1"/>
        <end position="22"/>
    </location>
</feature>
<proteinExistence type="predicted"/>
<dbReference type="SUPFAM" id="SSF53474">
    <property type="entry name" value="alpha/beta-Hydrolases"/>
    <property type="match status" value="1"/>
</dbReference>
<dbReference type="Proteomes" id="UP001058860">
    <property type="component" value="Chromosome"/>
</dbReference>
<dbReference type="InterPro" id="IPR002918">
    <property type="entry name" value="Lipase_EstA/Esterase_EstB"/>
</dbReference>
<reference evidence="3" key="1">
    <citation type="submission" date="2021-11" db="EMBL/GenBank/DDBJ databases">
        <title>Cultivation dependent microbiological survey of springs from the worlds oldest radium mine currently devoted to the extraction of radon-saturated water.</title>
        <authorList>
            <person name="Kapinusova G."/>
            <person name="Smrhova T."/>
            <person name="Strejcek M."/>
            <person name="Suman J."/>
            <person name="Jani K."/>
            <person name="Pajer P."/>
            <person name="Uhlik O."/>
        </authorList>
    </citation>
    <scope>NUCLEOTIDE SEQUENCE [LARGE SCALE GENOMIC DNA]</scope>
    <source>
        <strain evidence="3">J379</strain>
    </source>
</reference>
<organism evidence="2 3">
    <name type="scientific">Svornostia abyssi</name>
    <dbReference type="NCBI Taxonomy" id="2898438"/>
    <lineage>
        <taxon>Bacteria</taxon>
        <taxon>Bacillati</taxon>
        <taxon>Actinomycetota</taxon>
        <taxon>Thermoleophilia</taxon>
        <taxon>Solirubrobacterales</taxon>
        <taxon>Baekduiaceae</taxon>
        <taxon>Svornostia</taxon>
    </lineage>
</organism>
<feature type="chain" id="PRO_5045936317" evidence="1">
    <location>
        <begin position="23"/>
        <end position="292"/>
    </location>
</feature>
<dbReference type="Pfam" id="PF01674">
    <property type="entry name" value="Lipase_2"/>
    <property type="match status" value="1"/>
</dbReference>
<dbReference type="PANTHER" id="PTHR32015:SF1">
    <property type="entry name" value="LIPASE"/>
    <property type="match status" value="1"/>
</dbReference>
<protein>
    <submittedName>
        <fullName evidence="2">Alpha/beta fold hydrolase</fullName>
    </submittedName>
</protein>
<gene>
    <name evidence="2" type="ORF">LRS13_24505</name>
</gene>
<sequence length="292" mass="31110">MRRFVLPLAAAILLCVPSAAHAAHPVGTSFLREVVDHLDDPWTPPPGANVPCTLKPEHPRPVVLVHGTFEAPVINWSGLAPYLANEGFCVYAPRYGMRSGIPGLADIRRSAGELSSAVDAVLAQHPGVTKVDLVGHSQGGMMPRWYLKSLGGTAKVNRLIGIAPSSHGTTVFGLSNLVDLLRLRPAVALVSPAIQQQIRGSSLLRELNAGDETPGDVQYDVIASKYDEVVTPYGSQRLDGASWWVVQQGCAADLSEHAQITYSPRLLAKVANLLDGGTRPLPCRYVAPIGLG</sequence>